<name>A0A6J4NXS6_9BACT</name>
<dbReference type="Gene3D" id="3.90.25.10">
    <property type="entry name" value="UDP-galactose 4-epimerase, domain 1"/>
    <property type="match status" value="1"/>
</dbReference>
<dbReference type="EMBL" id="CADCUR010000132">
    <property type="protein sequence ID" value="CAA9400511.1"/>
    <property type="molecule type" value="Genomic_DNA"/>
</dbReference>
<dbReference type="GO" id="GO:0003955">
    <property type="term" value="F:NAD(P)H dehydrogenase (quinone) activity"/>
    <property type="evidence" value="ECO:0007669"/>
    <property type="project" value="UniProtKB-EC"/>
</dbReference>
<dbReference type="AlphaFoldDB" id="A0A6J4NXS6"/>
<dbReference type="Pfam" id="PF05368">
    <property type="entry name" value="NmrA"/>
    <property type="match status" value="1"/>
</dbReference>
<dbReference type="CDD" id="cd05269">
    <property type="entry name" value="TMR_SDR_a"/>
    <property type="match status" value="1"/>
</dbReference>
<dbReference type="PANTHER" id="PTHR47129:SF1">
    <property type="entry name" value="NMRA-LIKE DOMAIN-CONTAINING PROTEIN"/>
    <property type="match status" value="1"/>
</dbReference>
<proteinExistence type="predicted"/>
<accession>A0A6J4NXS6</accession>
<reference evidence="2" key="1">
    <citation type="submission" date="2020-02" db="EMBL/GenBank/DDBJ databases">
        <authorList>
            <person name="Meier V. D."/>
        </authorList>
    </citation>
    <scope>NUCLEOTIDE SEQUENCE</scope>
    <source>
        <strain evidence="2">AVDCRST_MAG74</strain>
    </source>
</reference>
<evidence type="ECO:0000259" key="1">
    <source>
        <dbReference type="Pfam" id="PF05368"/>
    </source>
</evidence>
<dbReference type="InterPro" id="IPR052718">
    <property type="entry name" value="NmrA-type_oxidoreductase"/>
</dbReference>
<dbReference type="SUPFAM" id="SSF51735">
    <property type="entry name" value="NAD(P)-binding Rossmann-fold domains"/>
    <property type="match status" value="1"/>
</dbReference>
<organism evidence="2">
    <name type="scientific">uncultured Pyrinomonadaceae bacterium</name>
    <dbReference type="NCBI Taxonomy" id="2283094"/>
    <lineage>
        <taxon>Bacteria</taxon>
        <taxon>Pseudomonadati</taxon>
        <taxon>Acidobacteriota</taxon>
        <taxon>Blastocatellia</taxon>
        <taxon>Blastocatellales</taxon>
        <taxon>Pyrinomonadaceae</taxon>
        <taxon>environmental samples</taxon>
    </lineage>
</organism>
<protein>
    <submittedName>
        <fullName evidence="2">NAD(P)H dehydrogenase (Quinone) 2</fullName>
        <ecNumber evidence="2">1.6.5.2</ecNumber>
    </submittedName>
</protein>
<dbReference type="InterPro" id="IPR008030">
    <property type="entry name" value="NmrA-like"/>
</dbReference>
<dbReference type="Gene3D" id="3.40.50.720">
    <property type="entry name" value="NAD(P)-binding Rossmann-like Domain"/>
    <property type="match status" value="1"/>
</dbReference>
<sequence>MNETNQKSESLIAVTGASGHLGRLVIETLLGGNTPANKIVAVVRDPQKIADFAARGVQVRRADYTQPETLDAAFNGVERLLLVSSNEVGERVPQHKNVIEAARKSGVNFLAYTSILKADVSEMQLAADHRETEQVIRESGIPFAFLRNSWYFENYTDQLSSILQHGAVFGSAGDGQVSAASRADYAAAAAVVLASGNHENKIYELGGDAAFTLSELAAEISKQTGSEIVYRDLPVEEYAQALIGAGLPEPMARILADADLGLKRGDLLVNSGDLSRLAGHPTTTLAEAVAFGLKK</sequence>
<dbReference type="EC" id="1.6.5.2" evidence="2"/>
<evidence type="ECO:0000313" key="2">
    <source>
        <dbReference type="EMBL" id="CAA9400511.1"/>
    </source>
</evidence>
<dbReference type="InterPro" id="IPR036291">
    <property type="entry name" value="NAD(P)-bd_dom_sf"/>
</dbReference>
<feature type="domain" description="NmrA-like" evidence="1">
    <location>
        <begin position="9"/>
        <end position="255"/>
    </location>
</feature>
<dbReference type="PANTHER" id="PTHR47129">
    <property type="entry name" value="QUINONE OXIDOREDUCTASE 2"/>
    <property type="match status" value="1"/>
</dbReference>
<keyword evidence="2" id="KW-0560">Oxidoreductase</keyword>
<gene>
    <name evidence="2" type="ORF">AVDCRST_MAG74-1553</name>
</gene>